<name>A0A6J6I507_9ZZZZ</name>
<protein>
    <submittedName>
        <fullName evidence="2">Unannotated protein</fullName>
    </submittedName>
</protein>
<feature type="domain" description="Amine oxidase" evidence="1">
    <location>
        <begin position="66"/>
        <end position="141"/>
    </location>
</feature>
<dbReference type="EMBL" id="CAEZUY010000098">
    <property type="protein sequence ID" value="CAB4618895.1"/>
    <property type="molecule type" value="Genomic_DNA"/>
</dbReference>
<gene>
    <name evidence="2" type="ORF">UFOPK1863_00900</name>
</gene>
<reference evidence="2" key="1">
    <citation type="submission" date="2020-05" db="EMBL/GenBank/DDBJ databases">
        <authorList>
            <person name="Chiriac C."/>
            <person name="Salcher M."/>
            <person name="Ghai R."/>
            <person name="Kavagutti S V."/>
        </authorList>
    </citation>
    <scope>NUCLEOTIDE SEQUENCE</scope>
</reference>
<dbReference type="AlphaFoldDB" id="A0A6J6I507"/>
<dbReference type="PANTHER" id="PTHR43734:SF1">
    <property type="entry name" value="PHYTOENE DESATURASE"/>
    <property type="match status" value="1"/>
</dbReference>
<dbReference type="Pfam" id="PF01593">
    <property type="entry name" value="Amino_oxidase"/>
    <property type="match status" value="1"/>
</dbReference>
<evidence type="ECO:0000259" key="1">
    <source>
        <dbReference type="Pfam" id="PF01593"/>
    </source>
</evidence>
<dbReference type="SUPFAM" id="SSF51905">
    <property type="entry name" value="FAD/NAD(P)-binding domain"/>
    <property type="match status" value="1"/>
</dbReference>
<evidence type="ECO:0000313" key="2">
    <source>
        <dbReference type="EMBL" id="CAB4618895.1"/>
    </source>
</evidence>
<dbReference type="InterPro" id="IPR036188">
    <property type="entry name" value="FAD/NAD-bd_sf"/>
</dbReference>
<organism evidence="2">
    <name type="scientific">freshwater metagenome</name>
    <dbReference type="NCBI Taxonomy" id="449393"/>
    <lineage>
        <taxon>unclassified sequences</taxon>
        <taxon>metagenomes</taxon>
        <taxon>ecological metagenomes</taxon>
    </lineage>
</organism>
<dbReference type="PANTHER" id="PTHR43734">
    <property type="entry name" value="PHYTOENE DESATURASE"/>
    <property type="match status" value="1"/>
</dbReference>
<accession>A0A6J6I507</accession>
<proteinExistence type="predicted"/>
<dbReference type="InterPro" id="IPR002937">
    <property type="entry name" value="Amino_oxidase"/>
</dbReference>
<sequence>MSDPSLLVTVPTHDDKDLAPAGKSSYYILFPTPNLTADIDWKVQASKYRDQMIRTMEERGYTGFNDSIEVEQMTTPLDWQAQGMEAGAPFAAAHTFFQTGPFRPRNMAQGFENVVFAGSGTQPGVGVPMVLISGRLAAERIVGPVL</sequence>
<dbReference type="GO" id="GO:0016491">
    <property type="term" value="F:oxidoreductase activity"/>
    <property type="evidence" value="ECO:0007669"/>
    <property type="project" value="InterPro"/>
</dbReference>